<evidence type="ECO:0000313" key="2">
    <source>
        <dbReference type="EMBL" id="KAJ7024948.1"/>
    </source>
</evidence>
<evidence type="ECO:0000313" key="3">
    <source>
        <dbReference type="Proteomes" id="UP001218188"/>
    </source>
</evidence>
<keyword evidence="1" id="KW-0732">Signal</keyword>
<dbReference type="AlphaFoldDB" id="A0AAD6SDD8"/>
<dbReference type="EMBL" id="JARJCM010000161">
    <property type="protein sequence ID" value="KAJ7024948.1"/>
    <property type="molecule type" value="Genomic_DNA"/>
</dbReference>
<feature type="signal peptide" evidence="1">
    <location>
        <begin position="1"/>
        <end position="21"/>
    </location>
</feature>
<organism evidence="2 3">
    <name type="scientific">Mycena alexandri</name>
    <dbReference type="NCBI Taxonomy" id="1745969"/>
    <lineage>
        <taxon>Eukaryota</taxon>
        <taxon>Fungi</taxon>
        <taxon>Dikarya</taxon>
        <taxon>Basidiomycota</taxon>
        <taxon>Agaricomycotina</taxon>
        <taxon>Agaricomycetes</taxon>
        <taxon>Agaricomycetidae</taxon>
        <taxon>Agaricales</taxon>
        <taxon>Marasmiineae</taxon>
        <taxon>Mycenaceae</taxon>
        <taxon>Mycena</taxon>
    </lineage>
</organism>
<dbReference type="Proteomes" id="UP001218188">
    <property type="component" value="Unassembled WGS sequence"/>
</dbReference>
<feature type="chain" id="PRO_5042061950" evidence="1">
    <location>
        <begin position="22"/>
        <end position="74"/>
    </location>
</feature>
<gene>
    <name evidence="2" type="ORF">C8F04DRAFT_1129967</name>
</gene>
<reference evidence="2" key="1">
    <citation type="submission" date="2023-03" db="EMBL/GenBank/DDBJ databases">
        <title>Massive genome expansion in bonnet fungi (Mycena s.s.) driven by repeated elements and novel gene families across ecological guilds.</title>
        <authorList>
            <consortium name="Lawrence Berkeley National Laboratory"/>
            <person name="Harder C.B."/>
            <person name="Miyauchi S."/>
            <person name="Viragh M."/>
            <person name="Kuo A."/>
            <person name="Thoen E."/>
            <person name="Andreopoulos B."/>
            <person name="Lu D."/>
            <person name="Skrede I."/>
            <person name="Drula E."/>
            <person name="Henrissat B."/>
            <person name="Morin E."/>
            <person name="Kohler A."/>
            <person name="Barry K."/>
            <person name="LaButti K."/>
            <person name="Morin E."/>
            <person name="Salamov A."/>
            <person name="Lipzen A."/>
            <person name="Mereny Z."/>
            <person name="Hegedus B."/>
            <person name="Baldrian P."/>
            <person name="Stursova M."/>
            <person name="Weitz H."/>
            <person name="Taylor A."/>
            <person name="Grigoriev I.V."/>
            <person name="Nagy L.G."/>
            <person name="Martin F."/>
            <person name="Kauserud H."/>
        </authorList>
    </citation>
    <scope>NUCLEOTIDE SEQUENCE</scope>
    <source>
        <strain evidence="2">CBHHK200</strain>
    </source>
</reference>
<accession>A0AAD6SDD8</accession>
<proteinExistence type="predicted"/>
<name>A0AAD6SDD8_9AGAR</name>
<evidence type="ECO:0000256" key="1">
    <source>
        <dbReference type="SAM" id="SignalP"/>
    </source>
</evidence>
<protein>
    <submittedName>
        <fullName evidence="2">Uncharacterized protein</fullName>
    </submittedName>
</protein>
<sequence length="74" mass="8745">MLWEVLGDFTVFSCFFGLLRSQAIFDNWDVQIYEFSIFAWKTQIPGFRYFGSIEGLEMYAGTCFGHRLGQRWGR</sequence>
<comment type="caution">
    <text evidence="2">The sequence shown here is derived from an EMBL/GenBank/DDBJ whole genome shotgun (WGS) entry which is preliminary data.</text>
</comment>
<keyword evidence="3" id="KW-1185">Reference proteome</keyword>